<gene>
    <name evidence="1" type="ORF">Poly30_23730</name>
</gene>
<evidence type="ECO:0000313" key="2">
    <source>
        <dbReference type="Proteomes" id="UP000320390"/>
    </source>
</evidence>
<evidence type="ECO:0000313" key="1">
    <source>
        <dbReference type="EMBL" id="QDV06856.1"/>
    </source>
</evidence>
<organism evidence="1 2">
    <name type="scientific">Saltatorellus ferox</name>
    <dbReference type="NCBI Taxonomy" id="2528018"/>
    <lineage>
        <taxon>Bacteria</taxon>
        <taxon>Pseudomonadati</taxon>
        <taxon>Planctomycetota</taxon>
        <taxon>Planctomycetia</taxon>
        <taxon>Planctomycetia incertae sedis</taxon>
        <taxon>Saltatorellus</taxon>
    </lineage>
</organism>
<dbReference type="RefSeq" id="WP_145197393.1">
    <property type="nucleotide sequence ID" value="NZ_CP036434.1"/>
</dbReference>
<dbReference type="EMBL" id="CP036434">
    <property type="protein sequence ID" value="QDV06856.1"/>
    <property type="molecule type" value="Genomic_DNA"/>
</dbReference>
<dbReference type="AlphaFoldDB" id="A0A518ERZ4"/>
<proteinExistence type="predicted"/>
<protein>
    <submittedName>
        <fullName evidence="1">Uncharacterized protein</fullName>
    </submittedName>
</protein>
<name>A0A518ERZ4_9BACT</name>
<keyword evidence="2" id="KW-1185">Reference proteome</keyword>
<sequence>MAVTSPNTVRAHAKGMGRRKVSLALFAGVAALPLLTMGITVPSAVAKNRAVSERDAMRDRLAERESIFRSLREYESDGALEELEELHRSLVGMIPRSIEHLDEFGSLRMAAAALDIELISVRTVRTHAVGAFTGAASNQGAPDQGATSDSVTSAQGTVFVDEVLIHLHESVDGVFGLVQELRKHGVPTLILSFDFTRETPVSRAFEAEVRLGFVRRAAPSSGGATSPR</sequence>
<accession>A0A518ERZ4</accession>
<reference evidence="1 2" key="1">
    <citation type="submission" date="2019-02" db="EMBL/GenBank/DDBJ databases">
        <title>Deep-cultivation of Planctomycetes and their phenomic and genomic characterization uncovers novel biology.</title>
        <authorList>
            <person name="Wiegand S."/>
            <person name="Jogler M."/>
            <person name="Boedeker C."/>
            <person name="Pinto D."/>
            <person name="Vollmers J."/>
            <person name="Rivas-Marin E."/>
            <person name="Kohn T."/>
            <person name="Peeters S.H."/>
            <person name="Heuer A."/>
            <person name="Rast P."/>
            <person name="Oberbeckmann S."/>
            <person name="Bunk B."/>
            <person name="Jeske O."/>
            <person name="Meyerdierks A."/>
            <person name="Storesund J.E."/>
            <person name="Kallscheuer N."/>
            <person name="Luecker S."/>
            <person name="Lage O.M."/>
            <person name="Pohl T."/>
            <person name="Merkel B.J."/>
            <person name="Hornburger P."/>
            <person name="Mueller R.-W."/>
            <person name="Bruemmer F."/>
            <person name="Labrenz M."/>
            <person name="Spormann A.M."/>
            <person name="Op den Camp H."/>
            <person name="Overmann J."/>
            <person name="Amann R."/>
            <person name="Jetten M.S.M."/>
            <person name="Mascher T."/>
            <person name="Medema M.H."/>
            <person name="Devos D.P."/>
            <person name="Kaster A.-K."/>
            <person name="Ovreas L."/>
            <person name="Rohde M."/>
            <person name="Galperin M.Y."/>
            <person name="Jogler C."/>
        </authorList>
    </citation>
    <scope>NUCLEOTIDE SEQUENCE [LARGE SCALE GENOMIC DNA]</scope>
    <source>
        <strain evidence="1 2">Poly30</strain>
    </source>
</reference>
<dbReference type="Proteomes" id="UP000320390">
    <property type="component" value="Chromosome"/>
</dbReference>